<dbReference type="EMBL" id="CP019646">
    <property type="protein sequence ID" value="AQQ70650.1"/>
    <property type="molecule type" value="Genomic_DNA"/>
</dbReference>
<keyword evidence="4" id="KW-0564">Palmitate</keyword>
<dbReference type="Pfam" id="PF03783">
    <property type="entry name" value="CsgG"/>
    <property type="match status" value="1"/>
</dbReference>
<dbReference type="OrthoDB" id="193695at2"/>
<dbReference type="PANTHER" id="PTHR41164">
    <property type="entry name" value="CURLI PRODUCTION ASSEMBLY/TRANSPORT COMPONENT CSGG"/>
    <property type="match status" value="1"/>
</dbReference>
<evidence type="ECO:0000256" key="2">
    <source>
        <dbReference type="ARBA" id="ARBA00022729"/>
    </source>
</evidence>
<dbReference type="InterPro" id="IPR005534">
    <property type="entry name" value="Curli_assmbl/transp-comp_CsgG"/>
</dbReference>
<dbReference type="STRING" id="1851148.SMSP2_01006"/>
<dbReference type="RefSeq" id="WP_146682897.1">
    <property type="nucleotide sequence ID" value="NZ_CP019646.1"/>
</dbReference>
<keyword evidence="2" id="KW-0732">Signal</keyword>
<keyword evidence="5" id="KW-0449">Lipoprotein</keyword>
<dbReference type="AlphaFoldDB" id="A0A1Q2MD99"/>
<evidence type="ECO:0000256" key="3">
    <source>
        <dbReference type="ARBA" id="ARBA00023136"/>
    </source>
</evidence>
<sequence length="423" mass="46714">MKLSVLTAFILVSGIVLAGRVEIVETEAIGEGKTRELAIEKALKEAVQKVNGVSVDTARYLLDMQTGQRSSLYTYDERRISVDDLSLKTEGTTVMQEFEGMVKTFDVISESKVEGGNYRVEIKAGVYKYPEDTSKLIRVAVLPVHVGEGLNLSGSFSESLSRRLSVLMVQSGRFDVLDRQYTNDYLAERNLLASDMVPDQERARLAQALGADYVFSGTVTNYLNSEITKNNPAIGRRISSREARLMMDYRLFDADTRKVAMADTYRMRMDDSDIRKLSREVTGEVYADEIPSEEVSDIVMEAAAADIVRRVLEYADPIRIESVDGGKVVIDVGGKLIQPEMTFTAFGGETLEKVVLQAVNVMYDHTLCRVVSGNPEILTVGMACKFATPGRRGMSVPGYISDPGRKSSVEKVQGGGVKMPFDK</sequence>
<dbReference type="PANTHER" id="PTHR41164:SF1">
    <property type="entry name" value="CURLI PRODUCTION ASSEMBLY_TRANSPORT COMPONENT CSGG"/>
    <property type="match status" value="1"/>
</dbReference>
<keyword evidence="1" id="KW-1003">Cell membrane</keyword>
<dbReference type="GO" id="GO:0030288">
    <property type="term" value="C:outer membrane-bounded periplasmic space"/>
    <property type="evidence" value="ECO:0007669"/>
    <property type="project" value="InterPro"/>
</dbReference>
<gene>
    <name evidence="6" type="ORF">SMSP2_01006</name>
</gene>
<reference evidence="7" key="1">
    <citation type="submission" date="2017-02" db="EMBL/GenBank/DDBJ databases">
        <title>Comparative genomics and description of representatives of a novel lineage of planctomycetes thriving in anoxic sediments.</title>
        <authorList>
            <person name="Spring S."/>
            <person name="Bunk B."/>
            <person name="Sproer C."/>
        </authorList>
    </citation>
    <scope>NUCLEOTIDE SEQUENCE [LARGE SCALE GENOMIC DNA]</scope>
    <source>
        <strain evidence="7">SM-Chi-D1</strain>
    </source>
</reference>
<evidence type="ECO:0000256" key="4">
    <source>
        <dbReference type="ARBA" id="ARBA00023139"/>
    </source>
</evidence>
<proteinExistence type="predicted"/>
<evidence type="ECO:0000313" key="7">
    <source>
        <dbReference type="Proteomes" id="UP000188181"/>
    </source>
</evidence>
<protein>
    <submittedName>
        <fullName evidence="6">Curli production assembly/transport component CsgG</fullName>
    </submittedName>
</protein>
<dbReference type="KEGG" id="pbas:SMSP2_01006"/>
<keyword evidence="3" id="KW-0472">Membrane</keyword>
<organism evidence="6 7">
    <name type="scientific">Limihaloglobus sulfuriphilus</name>
    <dbReference type="NCBI Taxonomy" id="1851148"/>
    <lineage>
        <taxon>Bacteria</taxon>
        <taxon>Pseudomonadati</taxon>
        <taxon>Planctomycetota</taxon>
        <taxon>Phycisphaerae</taxon>
        <taxon>Sedimentisphaerales</taxon>
        <taxon>Sedimentisphaeraceae</taxon>
        <taxon>Limihaloglobus</taxon>
    </lineage>
</organism>
<evidence type="ECO:0000256" key="1">
    <source>
        <dbReference type="ARBA" id="ARBA00022475"/>
    </source>
</evidence>
<accession>A0A1Q2MD99</accession>
<evidence type="ECO:0000313" key="6">
    <source>
        <dbReference type="EMBL" id="AQQ70650.1"/>
    </source>
</evidence>
<dbReference type="Gene3D" id="3.40.50.10610">
    <property type="entry name" value="ABC-type transport auxiliary lipoprotein component"/>
    <property type="match status" value="1"/>
</dbReference>
<keyword evidence="7" id="KW-1185">Reference proteome</keyword>
<dbReference type="Proteomes" id="UP000188181">
    <property type="component" value="Chromosome"/>
</dbReference>
<name>A0A1Q2MD99_9BACT</name>
<evidence type="ECO:0000256" key="5">
    <source>
        <dbReference type="ARBA" id="ARBA00023288"/>
    </source>
</evidence>